<evidence type="ECO:0000256" key="5">
    <source>
        <dbReference type="SAM" id="Phobius"/>
    </source>
</evidence>
<dbReference type="GO" id="GO:0005886">
    <property type="term" value="C:plasma membrane"/>
    <property type="evidence" value="ECO:0007669"/>
    <property type="project" value="InterPro"/>
</dbReference>
<comment type="caution">
    <text evidence="7">The sequence shown here is derived from an EMBL/GenBank/DDBJ whole genome shotgun (WGS) entry which is preliminary data.</text>
</comment>
<evidence type="ECO:0000256" key="2">
    <source>
        <dbReference type="ARBA" id="ARBA00022692"/>
    </source>
</evidence>
<evidence type="ECO:0000313" key="8">
    <source>
        <dbReference type="Proteomes" id="UP000787625"/>
    </source>
</evidence>
<comment type="subcellular location">
    <subcellularLocation>
        <location evidence="1">Membrane</location>
        <topology evidence="1">Single-pass membrane protein</topology>
    </subcellularLocation>
</comment>
<keyword evidence="2 5" id="KW-0812">Transmembrane</keyword>
<name>A0A9D2UI34_9BACT</name>
<accession>A0A9D2UI34</accession>
<dbReference type="GO" id="GO:0009306">
    <property type="term" value="P:protein secretion"/>
    <property type="evidence" value="ECO:0007669"/>
    <property type="project" value="InterPro"/>
</dbReference>
<dbReference type="Proteomes" id="UP000787625">
    <property type="component" value="Unassembled WGS sequence"/>
</dbReference>
<organism evidence="7 8">
    <name type="scientific">Candidatus Avibacteroides avistercoris</name>
    <dbReference type="NCBI Taxonomy" id="2840690"/>
    <lineage>
        <taxon>Bacteria</taxon>
        <taxon>Pseudomonadati</taxon>
        <taxon>Bacteroidota</taxon>
        <taxon>Bacteroidia</taxon>
        <taxon>Bacteroidales</taxon>
        <taxon>Bacteroidaceae</taxon>
        <taxon>Bacteroidaceae incertae sedis</taxon>
        <taxon>Candidatus Avibacteroides</taxon>
    </lineage>
</organism>
<protein>
    <submittedName>
        <fullName evidence="7">Translocation/assembly module TamB</fullName>
    </submittedName>
</protein>
<dbReference type="InterPro" id="IPR007452">
    <property type="entry name" value="TamB_C"/>
</dbReference>
<sequence length="1528" mass="165460">MKKRTKRIVRWSLGIVLAPLLLVVIAMVLIYLPPIQRFAKDKATAAAAGALGMDVSIDRVALRFPLSLVVRDVYVSDDVDTVMFVREFVVDIPLRPLFGLRVDANAIELHDAQVKTKNIIPGYVVAGNIDRLRLESHGVDLRDSRITVNELALSDTDVALCITDTTAADTTASEPFEWTIDVRRVDIDDVHFSLSMPLDTMSMSAGLAHASIADCVADLGAGTYSLGHFGLEDAMFGINTGGQETPGVFNPSDIMASGININIDSVLYAGRHIAAKISSLSASEKCGVRIVSGGGRVWSDDESVYVRELGLRTAASSLEINASAGWGLTDSLPDGAVDIDVAASISPSDIEHLTGPLHGQIPRQPVNLSLAVAGTPERLDLSHLNVRWDGVADLHLDGQLDAALDSVRRAAKVNLSLHTGNLDFVKPVMGLADSAFFIPAGLGIESQAAYADGKCNASLQIDRAGLSLDGSYSPADESYALTMSIDSLVVSDFIALDGLAPVDLTLKAAGAGFDPFDRDTRMRLKMDIGHLCYGDYDLSNTLLAARLRHGRGRVAMTTANGWTDLSADIRAALSGHHSTMDFGLDVRRLDITSLMSADTTTTASVNASLSLATDMGEMFDVSGRIGDTRLVIGGNEARPKDINFTAYTDAGETRASVSAGDLSLNVRGDSGVTRLAEMLQTFTGKLGEQLTEHKLDYSKLRDYLPDLYMELRADADNPMSNYLKLMGVGIAQTRIRVSTNSRRGLAGDIALRTIGVDSIRLDSAYMWFVQDSTSIRYKLNVANSQTMANYASNLALKGEITNRSADMLVDMTDQAGEKGVYLGCKAEFVRQGVKVSFFPDAPVFLFRDFHLNDSNYILFANDKKIYADVSFKDDKGMGLSLTSSKTKRGNDRLTAALAGIDIADIRTLIPMLPDMAGVISADVSYTPLRRTYSLSCNAEIEGFEYEKREVADFSLKASYVPIGEIKQVMSAKLGINGREALSVGGKIEADSNTIAYRMRLDSLPLGVANAFMPEDLATLDGSMSGELQLGGSFAKPILNGSVRFNQTSAYIVQAGTRIRLDERPLVVKDSRLEFDRFALLTRTDNPFTIDGDVDFSDLSSIKTDLQFMASDYELLNAKKTKASLVYGKVYFDSAISVKGELDDLQVRGYLKLLGNTNVTYILKESSLTVQDRLGETITFTDFSDTTHVEGLDIHPIPISGMDVLLNISIDPTAAVNIDLSESGDNRIEVAGGGDLSMQYTAQGDLSLSGRYTFSGGNISYSLPLVKIADFSVRNGGYIEWTGNAFNPTMNLTAVKKVRTDVANSDGEGTRKVDFEVSVNIYNSLDDLGLSFDLSAPQDADVQNTLAATGEDERRTMALTMMITGMYTGGGTTGDMNLNMGTALNSLLQKEISSAAGKIKAVDLSLGMENPNGEEGLDNMDISYKISKRFLNDRFNIVIGGTISTGSNAAESNKESFIDNISVEYRLDNSGTRYVKVFHNKNYESVLEGEITETGAGIVLRKKMLRLKELFTFKRKKAITQANDETNDR</sequence>
<dbReference type="PANTHER" id="PTHR36985">
    <property type="entry name" value="TRANSLOCATION AND ASSEMBLY MODULE SUBUNIT TAMB"/>
    <property type="match status" value="1"/>
</dbReference>
<evidence type="ECO:0000256" key="4">
    <source>
        <dbReference type="ARBA" id="ARBA00023136"/>
    </source>
</evidence>
<dbReference type="Pfam" id="PF04357">
    <property type="entry name" value="TamB"/>
    <property type="match status" value="1"/>
</dbReference>
<keyword evidence="3 5" id="KW-1133">Transmembrane helix</keyword>
<feature type="domain" description="Translocation and assembly module TamB C-terminal" evidence="6">
    <location>
        <begin position="1083"/>
        <end position="1481"/>
    </location>
</feature>
<reference evidence="7" key="2">
    <citation type="submission" date="2021-04" db="EMBL/GenBank/DDBJ databases">
        <authorList>
            <person name="Gilroy R."/>
        </authorList>
    </citation>
    <scope>NUCLEOTIDE SEQUENCE</scope>
    <source>
        <strain evidence="7">MalCec1-1739</strain>
    </source>
</reference>
<dbReference type="PANTHER" id="PTHR36985:SF1">
    <property type="entry name" value="TRANSLOCATION AND ASSEMBLY MODULE SUBUNIT TAMB"/>
    <property type="match status" value="1"/>
</dbReference>
<keyword evidence="4 5" id="KW-0472">Membrane</keyword>
<evidence type="ECO:0000259" key="6">
    <source>
        <dbReference type="Pfam" id="PF04357"/>
    </source>
</evidence>
<evidence type="ECO:0000313" key="7">
    <source>
        <dbReference type="EMBL" id="HJD52751.1"/>
    </source>
</evidence>
<reference evidence="7" key="1">
    <citation type="journal article" date="2021" name="PeerJ">
        <title>Extensive microbial diversity within the chicken gut microbiome revealed by metagenomics and culture.</title>
        <authorList>
            <person name="Gilroy R."/>
            <person name="Ravi A."/>
            <person name="Getino M."/>
            <person name="Pursley I."/>
            <person name="Horton D.L."/>
            <person name="Alikhan N.F."/>
            <person name="Baker D."/>
            <person name="Gharbi K."/>
            <person name="Hall N."/>
            <person name="Watson M."/>
            <person name="Adriaenssens E.M."/>
            <person name="Foster-Nyarko E."/>
            <person name="Jarju S."/>
            <person name="Secka A."/>
            <person name="Antonio M."/>
            <person name="Oren A."/>
            <person name="Chaudhuri R.R."/>
            <person name="La Ragione R."/>
            <person name="Hildebrand F."/>
            <person name="Pallen M.J."/>
        </authorList>
    </citation>
    <scope>NUCLEOTIDE SEQUENCE</scope>
    <source>
        <strain evidence="7">MalCec1-1739</strain>
    </source>
</reference>
<proteinExistence type="predicted"/>
<gene>
    <name evidence="7" type="ORF">IAA93_03360</name>
</gene>
<evidence type="ECO:0000256" key="3">
    <source>
        <dbReference type="ARBA" id="ARBA00022989"/>
    </source>
</evidence>
<dbReference type="EMBL" id="DWUP01000068">
    <property type="protein sequence ID" value="HJD52751.1"/>
    <property type="molecule type" value="Genomic_DNA"/>
</dbReference>
<feature type="transmembrane region" description="Helical" evidence="5">
    <location>
        <begin position="12"/>
        <end position="32"/>
    </location>
</feature>
<evidence type="ECO:0000256" key="1">
    <source>
        <dbReference type="ARBA" id="ARBA00004167"/>
    </source>
</evidence>